<evidence type="ECO:0000256" key="1">
    <source>
        <dbReference type="SAM" id="SignalP"/>
    </source>
</evidence>
<keyword evidence="3" id="KW-1185">Reference proteome</keyword>
<evidence type="ECO:0000313" key="2">
    <source>
        <dbReference type="EnsemblMetazoa" id="tetur15g00230.1"/>
    </source>
</evidence>
<dbReference type="HOGENOM" id="CLU_2999052_0_0_1"/>
<evidence type="ECO:0000313" key="3">
    <source>
        <dbReference type="Proteomes" id="UP000015104"/>
    </source>
</evidence>
<dbReference type="EnsemblMetazoa" id="tetur15g00230.1">
    <property type="protein sequence ID" value="tetur15g00230.1"/>
    <property type="gene ID" value="tetur15g00230"/>
</dbReference>
<sequence length="57" mass="5808">MQYFLFISALVSLAGSGSASDLLGNTGTNADVKLPAGIEISAELGPKYPPPAGRTNK</sequence>
<reference evidence="3" key="1">
    <citation type="submission" date="2011-08" db="EMBL/GenBank/DDBJ databases">
        <authorList>
            <person name="Rombauts S."/>
        </authorList>
    </citation>
    <scope>NUCLEOTIDE SEQUENCE</scope>
    <source>
        <strain evidence="3">London</strain>
    </source>
</reference>
<dbReference type="STRING" id="32264.T1KM39"/>
<reference evidence="2" key="2">
    <citation type="submission" date="2015-06" db="UniProtKB">
        <authorList>
            <consortium name="EnsemblMetazoa"/>
        </authorList>
    </citation>
    <scope>IDENTIFICATION</scope>
</reference>
<protein>
    <submittedName>
        <fullName evidence="2">Uncharacterized protein</fullName>
    </submittedName>
</protein>
<name>T1KM39_TETUR</name>
<dbReference type="Proteomes" id="UP000015104">
    <property type="component" value="Unassembled WGS sequence"/>
</dbReference>
<dbReference type="AlphaFoldDB" id="T1KM39"/>
<feature type="chain" id="PRO_5004591673" evidence="1">
    <location>
        <begin position="20"/>
        <end position="57"/>
    </location>
</feature>
<feature type="signal peptide" evidence="1">
    <location>
        <begin position="1"/>
        <end position="19"/>
    </location>
</feature>
<organism evidence="2 3">
    <name type="scientific">Tetranychus urticae</name>
    <name type="common">Two-spotted spider mite</name>
    <dbReference type="NCBI Taxonomy" id="32264"/>
    <lineage>
        <taxon>Eukaryota</taxon>
        <taxon>Metazoa</taxon>
        <taxon>Ecdysozoa</taxon>
        <taxon>Arthropoda</taxon>
        <taxon>Chelicerata</taxon>
        <taxon>Arachnida</taxon>
        <taxon>Acari</taxon>
        <taxon>Acariformes</taxon>
        <taxon>Trombidiformes</taxon>
        <taxon>Prostigmata</taxon>
        <taxon>Eleutherengona</taxon>
        <taxon>Raphignathae</taxon>
        <taxon>Tetranychoidea</taxon>
        <taxon>Tetranychidae</taxon>
        <taxon>Tetranychus</taxon>
    </lineage>
</organism>
<proteinExistence type="predicted"/>
<keyword evidence="1" id="KW-0732">Signal</keyword>
<accession>T1KM39</accession>
<dbReference type="EMBL" id="CAEY01000238">
    <property type="status" value="NOT_ANNOTATED_CDS"/>
    <property type="molecule type" value="Genomic_DNA"/>
</dbReference>